<accession>A0A6N2ZBE4</accession>
<keyword evidence="1" id="KW-0472">Membrane</keyword>
<organism evidence="2">
    <name type="scientific">Hungatella hathewayi</name>
    <dbReference type="NCBI Taxonomy" id="154046"/>
    <lineage>
        <taxon>Bacteria</taxon>
        <taxon>Bacillati</taxon>
        <taxon>Bacillota</taxon>
        <taxon>Clostridia</taxon>
        <taxon>Lachnospirales</taxon>
        <taxon>Lachnospiraceae</taxon>
        <taxon>Hungatella</taxon>
    </lineage>
</organism>
<evidence type="ECO:0000256" key="1">
    <source>
        <dbReference type="SAM" id="Phobius"/>
    </source>
</evidence>
<proteinExistence type="predicted"/>
<evidence type="ECO:0000313" key="2">
    <source>
        <dbReference type="EMBL" id="VYT75923.1"/>
    </source>
</evidence>
<sequence>MKQGRLEDEEVYEQKIMKKITLGIAILLFAIVLALCSSGMDWLILIVGVAGLLFSIAGFFDKSN</sequence>
<feature type="transmembrane region" description="Helical" evidence="1">
    <location>
        <begin position="20"/>
        <end position="36"/>
    </location>
</feature>
<name>A0A6N2ZBE4_9FIRM</name>
<keyword evidence="1" id="KW-0812">Transmembrane</keyword>
<reference evidence="2" key="1">
    <citation type="submission" date="2019-11" db="EMBL/GenBank/DDBJ databases">
        <authorList>
            <person name="Feng L."/>
        </authorList>
    </citation>
    <scope>NUCLEOTIDE SEQUENCE</scope>
    <source>
        <strain evidence="2">ChathewayiLFYP18</strain>
    </source>
</reference>
<feature type="transmembrane region" description="Helical" evidence="1">
    <location>
        <begin position="42"/>
        <end position="60"/>
    </location>
</feature>
<dbReference type="EMBL" id="CACRUH010000011">
    <property type="protein sequence ID" value="VYT75923.1"/>
    <property type="molecule type" value="Genomic_DNA"/>
</dbReference>
<gene>
    <name evidence="2" type="ORF">CHLFYP18_05504</name>
</gene>
<keyword evidence="1" id="KW-1133">Transmembrane helix</keyword>
<protein>
    <submittedName>
        <fullName evidence="2">Uncharacterized protein</fullName>
    </submittedName>
</protein>
<dbReference type="AlphaFoldDB" id="A0A6N2ZBE4"/>